<dbReference type="InterPro" id="IPR025909">
    <property type="entry name" value="Soyouz_module"/>
</dbReference>
<sequence length="497" mass="55197">MSRGSDRALSIENGLAIAEFIQENRGNIQATYGRSSIGEPSTRDRTKAWELYLDKNNKPDIRQERNESSTSSPTKEQSNDDTGSGDSDERGQLRRLEEWYNAAGQGDYDSGYAGDNLSTVDRKWDQDTSNLHGDEGGSISDTTRKEESQTSNEVGDQYDASGGGNDTNGNSTTNKRVSESKSVDTKNEIPDATLEIMDEVIDETDPVATRKLKGISSIAKAMSSIPEETQIVKKTTGENTPSLRTKMDLSLKAGATLNVPQSHQHQEDSTALVENAQLDAQNAQMNQNEDLSPISPSTTIHSSSTVNLEKKLDQILENQEKIFKRLDSLLEIKEEIAAIKKTLANQSLAMSTIENYIGEMMIIIPKSGKDDNKDLGAIPKNPDLRPVIGRDHNRGKKEVTRSLNNKEKIEVGEDFYSIPVAEEKYLPTPINNMENNAANFVPKEDISSYRIIRNIIRNQLSDHEAQIQVLKLFDENVGKTPIKELYEGIQQVLFSEI</sequence>
<dbReference type="Gene3D" id="6.10.250.2490">
    <property type="match status" value="1"/>
</dbReference>
<accession>A0AAE9BVM3</accession>
<organism evidence="6 7">
    <name type="scientific">Jingmen Miniopterus schreibersii paramyxovirus 1</name>
    <dbReference type="NCBI Taxonomy" id="2877500"/>
    <lineage>
        <taxon>Viruses</taxon>
        <taxon>Riboviria</taxon>
        <taxon>Orthornavirae</taxon>
        <taxon>Negarnaviricota</taxon>
        <taxon>Haploviricotina</taxon>
        <taxon>Monjiviricetes</taxon>
        <taxon>Mononegavirales</taxon>
        <taxon>Paramyxoviridae</taxon>
        <taxon>Orthoparamyxovirinae</taxon>
        <taxon>Parajeilongvirus</taxon>
        <taxon>Parajeilongvirus hubeiense</taxon>
    </lineage>
</organism>
<dbReference type="Proteomes" id="UP001247617">
    <property type="component" value="Segment"/>
</dbReference>
<feature type="compositionally biased region" description="Polar residues" evidence="4">
    <location>
        <begin position="24"/>
        <end position="34"/>
    </location>
</feature>
<dbReference type="Pfam" id="PF03210">
    <property type="entry name" value="Paramyx_P_V_C"/>
    <property type="match status" value="1"/>
</dbReference>
<name>A0AAE9BVM3_9MONO</name>
<dbReference type="Pfam" id="PF14313">
    <property type="entry name" value="Soyouz_module"/>
    <property type="match status" value="1"/>
</dbReference>
<evidence type="ECO:0000259" key="5">
    <source>
        <dbReference type="Pfam" id="PF14313"/>
    </source>
</evidence>
<feature type="compositionally biased region" description="Basic and acidic residues" evidence="4">
    <location>
        <begin position="41"/>
        <end position="67"/>
    </location>
</feature>
<feature type="compositionally biased region" description="Basic and acidic residues" evidence="4">
    <location>
        <begin position="176"/>
        <end position="189"/>
    </location>
</feature>
<keyword evidence="2" id="KW-0597">Phosphoprotein</keyword>
<feature type="domain" description="Phosphoprotein P soyouz module" evidence="5">
    <location>
        <begin position="11"/>
        <end position="50"/>
    </location>
</feature>
<feature type="compositionally biased region" description="Polar residues" evidence="4">
    <location>
        <begin position="68"/>
        <end position="85"/>
    </location>
</feature>
<evidence type="ECO:0000256" key="2">
    <source>
        <dbReference type="ARBA" id="ARBA00022553"/>
    </source>
</evidence>
<evidence type="ECO:0000256" key="3">
    <source>
        <dbReference type="ARBA" id="ARBA00022953"/>
    </source>
</evidence>
<evidence type="ECO:0000313" key="6">
    <source>
        <dbReference type="EMBL" id="UBB42367.1"/>
    </source>
</evidence>
<dbReference type="InterPro" id="IPR004897">
    <property type="entry name" value="P/V_Pprotein_paramyxoviral"/>
</dbReference>
<evidence type="ECO:0000313" key="7">
    <source>
        <dbReference type="Proteomes" id="UP001247617"/>
    </source>
</evidence>
<keyword evidence="7" id="KW-1185">Reference proteome</keyword>
<feature type="compositionally biased region" description="Basic and acidic residues" evidence="4">
    <location>
        <begin position="87"/>
        <end position="98"/>
    </location>
</feature>
<protein>
    <recommendedName>
        <fullName evidence="1">Phosphoprotein</fullName>
    </recommendedName>
</protein>
<reference evidence="6 7" key="1">
    <citation type="submission" date="2021-05" db="EMBL/GenBank/DDBJ databases">
        <title>Comparation of mammalian active virome structures and with host-virus interactions in sympatric communities.</title>
        <authorList>
            <person name="Tan Z."/>
            <person name="Nie F.-Y."/>
            <person name="Zhang Y.-Z."/>
        </authorList>
    </citation>
    <scope>NUCLEOTIDE SEQUENCE [LARGE SCALE GENOMIC DNA]</scope>
    <source>
        <strain evidence="6">JSB_Msch</strain>
    </source>
</reference>
<evidence type="ECO:0000256" key="4">
    <source>
        <dbReference type="SAM" id="MobiDB-lite"/>
    </source>
</evidence>
<evidence type="ECO:0000256" key="1">
    <source>
        <dbReference type="ARBA" id="ARBA00020572"/>
    </source>
</evidence>
<keyword evidence="3" id="KW-0693">Viral RNA replication</keyword>
<feature type="region of interest" description="Disordered" evidence="4">
    <location>
        <begin position="23"/>
        <end position="189"/>
    </location>
</feature>
<proteinExistence type="predicted"/>
<dbReference type="Gene3D" id="1.20.5.110">
    <property type="match status" value="1"/>
</dbReference>
<dbReference type="EMBL" id="MZ328288">
    <property type="protein sequence ID" value="UBB42367.1"/>
    <property type="molecule type" value="Viral_cRNA"/>
</dbReference>